<dbReference type="InterPro" id="IPR012942">
    <property type="entry name" value="SRR1-like"/>
</dbReference>
<proteinExistence type="predicted"/>
<dbReference type="Proteomes" id="UP001220256">
    <property type="component" value="Unassembled WGS sequence"/>
</dbReference>
<organism evidence="2 3">
    <name type="scientific">Penicillium chrysogenum</name>
    <name type="common">Penicillium notatum</name>
    <dbReference type="NCBI Taxonomy" id="5076"/>
    <lineage>
        <taxon>Eukaryota</taxon>
        <taxon>Fungi</taxon>
        <taxon>Dikarya</taxon>
        <taxon>Ascomycota</taxon>
        <taxon>Pezizomycotina</taxon>
        <taxon>Eurotiomycetes</taxon>
        <taxon>Eurotiomycetidae</taxon>
        <taxon>Eurotiales</taxon>
        <taxon>Aspergillaceae</taxon>
        <taxon>Penicillium</taxon>
        <taxon>Penicillium chrysogenum species complex</taxon>
    </lineage>
</organism>
<dbReference type="EMBL" id="JAPVEB010000003">
    <property type="protein sequence ID" value="KAJ5269564.1"/>
    <property type="molecule type" value="Genomic_DNA"/>
</dbReference>
<keyword evidence="3" id="KW-1185">Reference proteome</keyword>
<sequence length="759" mass="87040">MLAVRSRPLRLKHKPDSVLTNTSTDLANPSELLITKEEATELINRWSKSGRSFFTKEALQELGEQVRTKRTKGDKITVRSLTGVSFEGTVNLGHRFRDKFHLKRECTYIYKDLAIEYNHPEKLKLDVQKSILDDCTRASALTPLRVTHQVYPVDQGKIRGYESARDIFKRKCVSWEESVTRANFEEILKEAEGHKINNVVGLACGSLSRPYRYNSAVQHALLITVKNWLETNGLDEKELSCYAQDPEYTDVDRRILHDVGFQVVDDPDGFLKVDEQSIVLSIAANIPVKHIIADIARPAIVIWLEVEETNNDRLLDPDSERTMKMMEGYVEHAFESEGLQFRQVVVYIRRTKDEPPFQGNAPESHPKVLRYSHIANMGDITNSEPSAERVSRLDLDYRYTRCRLAEPGEAPTLEEAVEIIDRLYESGVPFFTKALIQDIWDQIKQDPPLGDKILTKDITGAVVECEVEKGKVRQWQVDDTDIEYVKELVLSYDCRASLRNEVKRRDYPLSHWRPCPIKLMHRTYEWDSKTETIIPRRGPLEDFGVVTKTFQDKAQEWKESPACEKLKTILSSSAKNHEVNKVIAFSLGTMSRQYFNEDGSLYTEDWCRSASQHALLVTIMEWLKERDNKEKVLCYSQEPAYSKVDKKILDEAGIEMIEDPRGWLEVDEHSIVLSIASNVPSKEIIADISRPAVIIWCRVAFCDGLEQGFTDPDSSRVRAMMEGYELHEFGPDKEMFSDIVLYIRKSVAAPTPSSDGRYS</sequence>
<dbReference type="PANTHER" id="PTHR42080">
    <property type="entry name" value="SRR1 DOMAIN-CONTAINING PROTEIN"/>
    <property type="match status" value="1"/>
</dbReference>
<reference evidence="2 3" key="1">
    <citation type="journal article" date="2023" name="IMA Fungus">
        <title>Comparative genomic study of the Penicillium genus elucidates a diverse pangenome and 15 lateral gene transfer events.</title>
        <authorList>
            <person name="Petersen C."/>
            <person name="Sorensen T."/>
            <person name="Nielsen M.R."/>
            <person name="Sondergaard T.E."/>
            <person name="Sorensen J.L."/>
            <person name="Fitzpatrick D.A."/>
            <person name="Frisvad J.C."/>
            <person name="Nielsen K.L."/>
        </authorList>
    </citation>
    <scope>NUCLEOTIDE SEQUENCE [LARGE SCALE GENOMIC DNA]</scope>
    <source>
        <strain evidence="2 3">IBT 3361</strain>
    </source>
</reference>
<comment type="caution">
    <text evidence="2">The sequence shown here is derived from an EMBL/GenBank/DDBJ whole genome shotgun (WGS) entry which is preliminary data.</text>
</comment>
<protein>
    <recommendedName>
        <fullName evidence="1">SRR1-like domain-containing protein</fullName>
    </recommendedName>
</protein>
<evidence type="ECO:0000313" key="2">
    <source>
        <dbReference type="EMBL" id="KAJ5269564.1"/>
    </source>
</evidence>
<dbReference type="PANTHER" id="PTHR42080:SF3">
    <property type="entry name" value="SRR1-LIKE DOMAIN-CONTAINING PROTEIN"/>
    <property type="match status" value="1"/>
</dbReference>
<feature type="domain" description="SRR1-like" evidence="1">
    <location>
        <begin position="568"/>
        <end position="676"/>
    </location>
</feature>
<accession>A0ABQ8WIJ5</accession>
<gene>
    <name evidence="2" type="ORF">N7505_005322</name>
</gene>
<evidence type="ECO:0000313" key="3">
    <source>
        <dbReference type="Proteomes" id="UP001220256"/>
    </source>
</evidence>
<dbReference type="Pfam" id="PF07985">
    <property type="entry name" value="SRR1"/>
    <property type="match status" value="2"/>
</dbReference>
<evidence type="ECO:0000259" key="1">
    <source>
        <dbReference type="Pfam" id="PF07985"/>
    </source>
</evidence>
<name>A0ABQ8WIJ5_PENCH</name>
<feature type="domain" description="SRR1-like" evidence="1">
    <location>
        <begin position="186"/>
        <end position="316"/>
    </location>
</feature>